<dbReference type="GO" id="GO:0003723">
    <property type="term" value="F:RNA binding"/>
    <property type="evidence" value="ECO:0007669"/>
    <property type="project" value="UniProtKB-KW"/>
</dbReference>
<dbReference type="InterPro" id="IPR017132">
    <property type="entry name" value="Lsm7"/>
</dbReference>
<feature type="domain" description="Sm" evidence="9">
    <location>
        <begin position="5"/>
        <end position="85"/>
    </location>
</feature>
<dbReference type="PANTHER" id="PTHR10553">
    <property type="entry name" value="SMALL NUCLEAR RIBONUCLEOPROTEIN"/>
    <property type="match status" value="1"/>
</dbReference>
<dbReference type="Pfam" id="PF01423">
    <property type="entry name" value="LSM"/>
    <property type="match status" value="1"/>
</dbReference>
<dbReference type="SUPFAM" id="SSF50182">
    <property type="entry name" value="Sm-like ribonucleoproteins"/>
    <property type="match status" value="1"/>
</dbReference>
<keyword evidence="8" id="KW-0687">Ribonucleoprotein</keyword>
<dbReference type="GO" id="GO:0071004">
    <property type="term" value="C:U2-type prespliceosome"/>
    <property type="evidence" value="ECO:0007669"/>
    <property type="project" value="TreeGrafter"/>
</dbReference>
<keyword evidence="6" id="KW-0508">mRNA splicing</keyword>
<dbReference type="SMART" id="SM00651">
    <property type="entry name" value="Sm"/>
    <property type="match status" value="1"/>
</dbReference>
<dbReference type="GO" id="GO:0097526">
    <property type="term" value="C:spliceosomal tri-snRNP complex"/>
    <property type="evidence" value="ECO:0007669"/>
    <property type="project" value="TreeGrafter"/>
</dbReference>
<dbReference type="GO" id="GO:1990726">
    <property type="term" value="C:Lsm1-7-Pat1 complex"/>
    <property type="evidence" value="ECO:0007669"/>
    <property type="project" value="TreeGrafter"/>
</dbReference>
<evidence type="ECO:0000256" key="7">
    <source>
        <dbReference type="ARBA" id="ARBA00023242"/>
    </source>
</evidence>
<dbReference type="InterPro" id="IPR010920">
    <property type="entry name" value="LSM_dom_sf"/>
</dbReference>
<evidence type="ECO:0000256" key="2">
    <source>
        <dbReference type="ARBA" id="ARBA00006850"/>
    </source>
</evidence>
<comment type="similarity">
    <text evidence="2">Belongs to the snRNP Sm proteins family.</text>
</comment>
<dbReference type="GO" id="GO:0000398">
    <property type="term" value="P:mRNA splicing, via spliceosome"/>
    <property type="evidence" value="ECO:0007669"/>
    <property type="project" value="InterPro"/>
</dbReference>
<evidence type="ECO:0000256" key="8">
    <source>
        <dbReference type="ARBA" id="ARBA00023274"/>
    </source>
</evidence>
<reference evidence="10" key="1">
    <citation type="submission" date="2014-05" db="EMBL/GenBank/DDBJ databases">
        <title>The transcriptome of the halophilic microalga Tetraselmis sp. GSL018 isolated from the Great Salt Lake, Utah.</title>
        <authorList>
            <person name="Jinkerson R.E."/>
            <person name="D'Adamo S."/>
            <person name="Posewitz M.C."/>
        </authorList>
    </citation>
    <scope>NUCLEOTIDE SEQUENCE</scope>
    <source>
        <strain evidence="10">GSL018</strain>
    </source>
</reference>
<dbReference type="PANTHER" id="PTHR10553:SF5">
    <property type="entry name" value="U6 SNRNA-ASSOCIATED SM-LIKE PROTEIN LSM7"/>
    <property type="match status" value="1"/>
</dbReference>
<gene>
    <name evidence="10" type="primary">LSM7</name>
    <name evidence="10" type="ORF">TSPGSL018_19594</name>
</gene>
<dbReference type="GO" id="GO:0005689">
    <property type="term" value="C:U12-type spliceosomal complex"/>
    <property type="evidence" value="ECO:0007669"/>
    <property type="project" value="TreeGrafter"/>
</dbReference>
<dbReference type="AlphaFoldDB" id="A0A061S196"/>
<protein>
    <submittedName>
        <fullName evidence="10">U6 snRNA-associated Sm-like protein LSm7</fullName>
    </submittedName>
</protein>
<sequence length="99" mass="10704">MSKKESALELGKLIDKGVIVKLTGGRQVQGILKGYDKLLNLVLDDTVEFLRDPEDPLKVTDKTRNLGLAVCRGTSVISVSPSSGAEEIANPFVSAEEQY</sequence>
<evidence type="ECO:0000256" key="6">
    <source>
        <dbReference type="ARBA" id="ARBA00023187"/>
    </source>
</evidence>
<dbReference type="GO" id="GO:0071013">
    <property type="term" value="C:catalytic step 2 spliceosome"/>
    <property type="evidence" value="ECO:0007669"/>
    <property type="project" value="TreeGrafter"/>
</dbReference>
<dbReference type="InterPro" id="IPR044641">
    <property type="entry name" value="Lsm7/SmG-like"/>
</dbReference>
<evidence type="ECO:0000256" key="1">
    <source>
        <dbReference type="ARBA" id="ARBA00004123"/>
    </source>
</evidence>
<dbReference type="PIRSF" id="PIRSF037188">
    <property type="entry name" value="U6_snRNA_Lsm7"/>
    <property type="match status" value="1"/>
</dbReference>
<dbReference type="InterPro" id="IPR001163">
    <property type="entry name" value="Sm_dom_euk/arc"/>
</dbReference>
<name>A0A061S196_9CHLO</name>
<evidence type="ECO:0000313" key="10">
    <source>
        <dbReference type="EMBL" id="JAC76660.1"/>
    </source>
</evidence>
<dbReference type="GO" id="GO:0000956">
    <property type="term" value="P:nuclear-transcribed mRNA catabolic process"/>
    <property type="evidence" value="ECO:0007669"/>
    <property type="project" value="InterPro"/>
</dbReference>
<dbReference type="GO" id="GO:0005688">
    <property type="term" value="C:U6 snRNP"/>
    <property type="evidence" value="ECO:0007669"/>
    <property type="project" value="TreeGrafter"/>
</dbReference>
<keyword evidence="4" id="KW-0747">Spliceosome</keyword>
<evidence type="ECO:0000256" key="3">
    <source>
        <dbReference type="ARBA" id="ARBA00022664"/>
    </source>
</evidence>
<keyword evidence="7" id="KW-0539">Nucleus</keyword>
<dbReference type="InterPro" id="IPR047575">
    <property type="entry name" value="Sm"/>
</dbReference>
<accession>A0A061S196</accession>
<dbReference type="Gene3D" id="2.30.30.100">
    <property type="match status" value="1"/>
</dbReference>
<dbReference type="EMBL" id="GBEZ01008904">
    <property type="protein sequence ID" value="JAC76660.1"/>
    <property type="molecule type" value="Transcribed_RNA"/>
</dbReference>
<dbReference type="CDD" id="cd01729">
    <property type="entry name" value="LSm7"/>
    <property type="match status" value="1"/>
</dbReference>
<comment type="subcellular location">
    <subcellularLocation>
        <location evidence="1">Nucleus</location>
    </subcellularLocation>
</comment>
<proteinExistence type="inferred from homology"/>
<keyword evidence="5" id="KW-0694">RNA-binding</keyword>
<evidence type="ECO:0000259" key="9">
    <source>
        <dbReference type="PROSITE" id="PS52002"/>
    </source>
</evidence>
<evidence type="ECO:0000256" key="5">
    <source>
        <dbReference type="ARBA" id="ARBA00022884"/>
    </source>
</evidence>
<evidence type="ECO:0000256" key="4">
    <source>
        <dbReference type="ARBA" id="ARBA00022728"/>
    </source>
</evidence>
<keyword evidence="3" id="KW-0507">mRNA processing</keyword>
<organism evidence="10">
    <name type="scientific">Tetraselmis sp. GSL018</name>
    <dbReference type="NCBI Taxonomy" id="582737"/>
    <lineage>
        <taxon>Eukaryota</taxon>
        <taxon>Viridiplantae</taxon>
        <taxon>Chlorophyta</taxon>
        <taxon>core chlorophytes</taxon>
        <taxon>Chlorodendrophyceae</taxon>
        <taxon>Chlorodendrales</taxon>
        <taxon>Chlorodendraceae</taxon>
        <taxon>Tetraselmis</taxon>
    </lineage>
</organism>
<dbReference type="PROSITE" id="PS52002">
    <property type="entry name" value="SM"/>
    <property type="match status" value="1"/>
</dbReference>